<evidence type="ECO:0000256" key="3">
    <source>
        <dbReference type="PROSITE-ProRule" id="PRU00221"/>
    </source>
</evidence>
<feature type="repeat" description="WD" evidence="3">
    <location>
        <begin position="229"/>
        <end position="273"/>
    </location>
</feature>
<dbReference type="EMBL" id="KZ992466">
    <property type="protein sequence ID" value="RKP10172.1"/>
    <property type="molecule type" value="Genomic_DNA"/>
</dbReference>
<dbReference type="InterPro" id="IPR001680">
    <property type="entry name" value="WD40_rpt"/>
</dbReference>
<dbReference type="InterPro" id="IPR036322">
    <property type="entry name" value="WD40_repeat_dom_sf"/>
</dbReference>
<dbReference type="Pfam" id="PF00400">
    <property type="entry name" value="WD40"/>
    <property type="match status" value="3"/>
</dbReference>
<dbReference type="InterPro" id="IPR015943">
    <property type="entry name" value="WD40/YVTN_repeat-like_dom_sf"/>
</dbReference>
<dbReference type="PRINTS" id="PR00320">
    <property type="entry name" value="GPROTEINBRPT"/>
</dbReference>
<reference evidence="6" key="1">
    <citation type="journal article" date="2018" name="Nat. Microbiol.">
        <title>Leveraging single-cell genomics to expand the fungal tree of life.</title>
        <authorList>
            <person name="Ahrendt S.R."/>
            <person name="Quandt C.A."/>
            <person name="Ciobanu D."/>
            <person name="Clum A."/>
            <person name="Salamov A."/>
            <person name="Andreopoulos B."/>
            <person name="Cheng J.F."/>
            <person name="Woyke T."/>
            <person name="Pelin A."/>
            <person name="Henrissat B."/>
            <person name="Reynolds N.K."/>
            <person name="Benny G.L."/>
            <person name="Smith M.E."/>
            <person name="James T.Y."/>
            <person name="Grigoriev I.V."/>
        </authorList>
    </citation>
    <scope>NUCLEOTIDE SEQUENCE [LARGE SCALE GENOMIC DNA]</scope>
    <source>
        <strain evidence="6">RSA 1356</strain>
    </source>
</reference>
<feature type="repeat" description="WD" evidence="3">
    <location>
        <begin position="108"/>
        <end position="130"/>
    </location>
</feature>
<gene>
    <name evidence="5" type="ORF">THASP1DRAFT_11373</name>
</gene>
<feature type="region of interest" description="Disordered" evidence="4">
    <location>
        <begin position="354"/>
        <end position="392"/>
    </location>
</feature>
<dbReference type="STRING" id="78915.A0A4P9XVV4"/>
<dbReference type="SUPFAM" id="SSF50978">
    <property type="entry name" value="WD40 repeat-like"/>
    <property type="match status" value="1"/>
</dbReference>
<dbReference type="GO" id="GO:0005669">
    <property type="term" value="C:transcription factor TFIID complex"/>
    <property type="evidence" value="ECO:0007669"/>
    <property type="project" value="TreeGrafter"/>
</dbReference>
<dbReference type="InterPro" id="IPR020472">
    <property type="entry name" value="WD40_PAC1"/>
</dbReference>
<proteinExistence type="predicted"/>
<dbReference type="GO" id="GO:0006367">
    <property type="term" value="P:transcription initiation at RNA polymerase II promoter"/>
    <property type="evidence" value="ECO:0007669"/>
    <property type="project" value="TreeGrafter"/>
</dbReference>
<accession>A0A4P9XVV4</accession>
<dbReference type="Gene3D" id="2.130.10.10">
    <property type="entry name" value="YVTN repeat-like/Quinoprotein amine dehydrogenase"/>
    <property type="match status" value="2"/>
</dbReference>
<sequence>GALFQSDSALIDGQRRRTKKEQAHGEPLELPTKILCMTLAPTGRDATASREDEVPYAYVGGANHAARKVNLKTGKTTKLYQGHAGPVTSVAVFRRPAPSDAAAEEECLLTGSWDKTLRAWNAQTKEVLVTMRGHTDFIKAVAIGKDHLIEGATTRHPRTAYSVSADGTARRWDLATGACLCVYEGEHRGQVESVAVTHLDGVREWLWTAGTDGTVRRWDAVTGACVAILSGHLTSVFAVHTPPNSDGAAELWSASADKTVRRWDLDTHDEDTVLEHPDAVRCVGLVGPYAVTGSRDEHVRVFNIAASSLQATIVGHYDEVTAVEMHAGILYTASLDCTIRRWSLAGNGKFAQQEEDQTLAETKEDSNLATPADRPGLMTEEEERELAELMSD</sequence>
<name>A0A4P9XVV4_9FUNG</name>
<dbReference type="OrthoDB" id="6262491at2759"/>
<keyword evidence="2" id="KW-0677">Repeat</keyword>
<evidence type="ECO:0000313" key="6">
    <source>
        <dbReference type="Proteomes" id="UP000271241"/>
    </source>
</evidence>
<dbReference type="GO" id="GO:0016251">
    <property type="term" value="F:RNA polymerase II general transcription initiation factor activity"/>
    <property type="evidence" value="ECO:0007669"/>
    <property type="project" value="TreeGrafter"/>
</dbReference>
<feature type="non-terminal residue" evidence="5">
    <location>
        <position position="1"/>
    </location>
</feature>
<dbReference type="PANTHER" id="PTHR19879">
    <property type="entry name" value="TRANSCRIPTION INITIATION FACTOR TFIID"/>
    <property type="match status" value="1"/>
</dbReference>
<protein>
    <submittedName>
        <fullName evidence="5">WD40-repeat-containing domain protein</fullName>
    </submittedName>
</protein>
<dbReference type="Proteomes" id="UP000271241">
    <property type="component" value="Unassembled WGS sequence"/>
</dbReference>
<feature type="non-terminal residue" evidence="5">
    <location>
        <position position="392"/>
    </location>
</feature>
<feature type="compositionally biased region" description="Acidic residues" evidence="4">
    <location>
        <begin position="379"/>
        <end position="392"/>
    </location>
</feature>
<evidence type="ECO:0000256" key="1">
    <source>
        <dbReference type="ARBA" id="ARBA00022574"/>
    </source>
</evidence>
<dbReference type="AlphaFoldDB" id="A0A4P9XVV4"/>
<dbReference type="PANTHER" id="PTHR19879:SF9">
    <property type="entry name" value="TRANSCRIPTION INITIATION FACTOR TFIID SUBUNIT 5"/>
    <property type="match status" value="1"/>
</dbReference>
<keyword evidence="1 3" id="KW-0853">WD repeat</keyword>
<dbReference type="PROSITE" id="PS50082">
    <property type="entry name" value="WD_REPEATS_2"/>
    <property type="match status" value="2"/>
</dbReference>
<dbReference type="CDD" id="cd00200">
    <property type="entry name" value="WD40"/>
    <property type="match status" value="1"/>
</dbReference>
<evidence type="ECO:0000313" key="5">
    <source>
        <dbReference type="EMBL" id="RKP10172.1"/>
    </source>
</evidence>
<keyword evidence="6" id="KW-1185">Reference proteome</keyword>
<evidence type="ECO:0000256" key="2">
    <source>
        <dbReference type="ARBA" id="ARBA00022737"/>
    </source>
</evidence>
<evidence type="ECO:0000256" key="4">
    <source>
        <dbReference type="SAM" id="MobiDB-lite"/>
    </source>
</evidence>
<dbReference type="SMART" id="SM00320">
    <property type="entry name" value="WD40"/>
    <property type="match status" value="6"/>
</dbReference>
<organism evidence="5 6">
    <name type="scientific">Thamnocephalis sphaerospora</name>
    <dbReference type="NCBI Taxonomy" id="78915"/>
    <lineage>
        <taxon>Eukaryota</taxon>
        <taxon>Fungi</taxon>
        <taxon>Fungi incertae sedis</taxon>
        <taxon>Zoopagomycota</taxon>
        <taxon>Zoopagomycotina</taxon>
        <taxon>Zoopagomycetes</taxon>
        <taxon>Zoopagales</taxon>
        <taxon>Sigmoideomycetaceae</taxon>
        <taxon>Thamnocephalis</taxon>
    </lineage>
</organism>